<dbReference type="EMBL" id="LBXZ01000010">
    <property type="protein sequence ID" value="KKR40066.1"/>
    <property type="molecule type" value="Genomic_DNA"/>
</dbReference>
<evidence type="ECO:0000256" key="3">
    <source>
        <dbReference type="ARBA" id="ARBA00022670"/>
    </source>
</evidence>
<protein>
    <recommendedName>
        <fullName evidence="6 7">Methionine aminopeptidase</fullName>
        <shortName evidence="6">MAP</shortName>
        <shortName evidence="6">MetAP</shortName>
        <ecNumber evidence="6 7">3.4.11.18</ecNumber>
    </recommendedName>
    <alternativeName>
        <fullName evidence="6">Peptidase M</fullName>
    </alternativeName>
</protein>
<feature type="binding site" evidence="6">
    <location>
        <position position="93"/>
    </location>
    <ligand>
        <name>a divalent metal cation</name>
        <dbReference type="ChEBI" id="CHEBI:60240"/>
        <label>1</label>
    </ligand>
</feature>
<keyword evidence="4 6" id="KW-0479">Metal-binding</keyword>
<dbReference type="PANTHER" id="PTHR43330">
    <property type="entry name" value="METHIONINE AMINOPEPTIDASE"/>
    <property type="match status" value="1"/>
</dbReference>
<dbReference type="GO" id="GO:0070006">
    <property type="term" value="F:metalloaminopeptidase activity"/>
    <property type="evidence" value="ECO:0007669"/>
    <property type="project" value="UniProtKB-UniRule"/>
</dbReference>
<dbReference type="EC" id="3.4.11.18" evidence="6 7"/>
<gene>
    <name evidence="6" type="primary">map</name>
    <name evidence="9" type="ORF">UT75_C0010G0005</name>
</gene>
<feature type="binding site" evidence="6">
    <location>
        <position position="176"/>
    </location>
    <ligand>
        <name>substrate</name>
    </ligand>
</feature>
<dbReference type="PRINTS" id="PR00599">
    <property type="entry name" value="MAPEPTIDASE"/>
</dbReference>
<dbReference type="GO" id="GO:0006508">
    <property type="term" value="P:proteolysis"/>
    <property type="evidence" value="ECO:0007669"/>
    <property type="project" value="UniProtKB-KW"/>
</dbReference>
<dbReference type="HAMAP" id="MF_01974">
    <property type="entry name" value="MetAP_1"/>
    <property type="match status" value="1"/>
</dbReference>
<feature type="binding site" evidence="6">
    <location>
        <position position="104"/>
    </location>
    <ligand>
        <name>a divalent metal cation</name>
        <dbReference type="ChEBI" id="CHEBI:60240"/>
        <label>2</label>
        <note>catalytic</note>
    </ligand>
</feature>
<dbReference type="Pfam" id="PF00557">
    <property type="entry name" value="Peptidase_M24"/>
    <property type="match status" value="1"/>
</dbReference>
<evidence type="ECO:0000256" key="6">
    <source>
        <dbReference type="HAMAP-Rule" id="MF_01974"/>
    </source>
</evidence>
<sequence length="248" mass="26753">MNLKTEKEIKTMKEGGEILSAILRKLSEAAKPGIATYELEELARSLVSSYKVKSSFLGFDGYPCALCVSINEEIVHGVPSDRIIMDGDLVKIDMGVLHNGFHTDSATTVLMPGGKDRDIKERLMNVTKEALRIGISKATVGSTLGDLGHAIQKYVEDSGFNVVRDLIGHGIGRELHEDPQVPNYGKPGMGPKLVAGMVIAIEPMVVTGSWKIADGDDGFAYKTKDLSLSAHFEHTVAITEEGPLTITS</sequence>
<comment type="similarity">
    <text evidence="6">Belongs to the peptidase M24A family. Methionine aminopeptidase type 1 subfamily.</text>
</comment>
<evidence type="ECO:0000259" key="8">
    <source>
        <dbReference type="Pfam" id="PF00557"/>
    </source>
</evidence>
<dbReference type="GO" id="GO:0046872">
    <property type="term" value="F:metal ion binding"/>
    <property type="evidence" value="ECO:0007669"/>
    <property type="project" value="UniProtKB-UniRule"/>
</dbReference>
<feature type="binding site" evidence="6">
    <location>
        <position position="76"/>
    </location>
    <ligand>
        <name>substrate</name>
    </ligand>
</feature>
<keyword evidence="5 6" id="KW-0378">Hydrolase</keyword>
<feature type="binding site" evidence="6">
    <location>
        <position position="169"/>
    </location>
    <ligand>
        <name>a divalent metal cation</name>
        <dbReference type="ChEBI" id="CHEBI:60240"/>
        <label>2</label>
        <note>catalytic</note>
    </ligand>
</feature>
<dbReference type="GO" id="GO:0005829">
    <property type="term" value="C:cytosol"/>
    <property type="evidence" value="ECO:0007669"/>
    <property type="project" value="TreeGrafter"/>
</dbReference>
<dbReference type="InterPro" id="IPR002467">
    <property type="entry name" value="Pept_M24A_MAP1"/>
</dbReference>
<dbReference type="PANTHER" id="PTHR43330:SF27">
    <property type="entry name" value="METHIONINE AMINOPEPTIDASE"/>
    <property type="match status" value="1"/>
</dbReference>
<dbReference type="GO" id="GO:0004239">
    <property type="term" value="F:initiator methionyl aminopeptidase activity"/>
    <property type="evidence" value="ECO:0007669"/>
    <property type="project" value="UniProtKB-UniRule"/>
</dbReference>
<keyword evidence="2 6" id="KW-0031">Aminopeptidase</keyword>
<evidence type="ECO:0000256" key="5">
    <source>
        <dbReference type="ARBA" id="ARBA00022801"/>
    </source>
</evidence>
<dbReference type="InterPro" id="IPR001714">
    <property type="entry name" value="Pept_M24_MAP"/>
</dbReference>
<feature type="binding site" evidence="6">
    <location>
        <position position="233"/>
    </location>
    <ligand>
        <name>a divalent metal cation</name>
        <dbReference type="ChEBI" id="CHEBI:60240"/>
        <label>2</label>
        <note>catalytic</note>
    </ligand>
</feature>
<organism evidence="9 10">
    <name type="scientific">Candidatus Yanofskybacteria bacterium GW2011_GWE2_40_11</name>
    <dbReference type="NCBI Taxonomy" id="1619033"/>
    <lineage>
        <taxon>Bacteria</taxon>
        <taxon>Candidatus Yanofskyibacteriota</taxon>
    </lineage>
</organism>
<feature type="binding site" evidence="6">
    <location>
        <position position="202"/>
    </location>
    <ligand>
        <name>a divalent metal cation</name>
        <dbReference type="ChEBI" id="CHEBI:60240"/>
        <label>2</label>
        <note>catalytic</note>
    </ligand>
</feature>
<dbReference type="Proteomes" id="UP000034072">
    <property type="component" value="Unassembled WGS sequence"/>
</dbReference>
<evidence type="ECO:0000313" key="10">
    <source>
        <dbReference type="Proteomes" id="UP000034072"/>
    </source>
</evidence>
<comment type="catalytic activity">
    <reaction evidence="6 7">
        <text>Release of N-terminal amino acids, preferentially methionine, from peptides and arylamides.</text>
        <dbReference type="EC" id="3.4.11.18"/>
    </reaction>
</comment>
<evidence type="ECO:0000313" key="9">
    <source>
        <dbReference type="EMBL" id="KKR40066.1"/>
    </source>
</evidence>
<dbReference type="AlphaFoldDB" id="A0A0G0QRS2"/>
<dbReference type="SUPFAM" id="SSF55920">
    <property type="entry name" value="Creatinase/aminopeptidase"/>
    <property type="match status" value="1"/>
</dbReference>
<evidence type="ECO:0000256" key="4">
    <source>
        <dbReference type="ARBA" id="ARBA00022723"/>
    </source>
</evidence>
<reference evidence="9 10" key="1">
    <citation type="journal article" date="2015" name="Nature">
        <title>rRNA introns, odd ribosomes, and small enigmatic genomes across a large radiation of phyla.</title>
        <authorList>
            <person name="Brown C.T."/>
            <person name="Hug L.A."/>
            <person name="Thomas B.C."/>
            <person name="Sharon I."/>
            <person name="Castelle C.J."/>
            <person name="Singh A."/>
            <person name="Wilkins M.J."/>
            <person name="Williams K.H."/>
            <person name="Banfield J.F."/>
        </authorList>
    </citation>
    <scope>NUCLEOTIDE SEQUENCE [LARGE SCALE GENOMIC DNA]</scope>
</reference>
<dbReference type="CDD" id="cd01086">
    <property type="entry name" value="MetAP1"/>
    <property type="match status" value="1"/>
</dbReference>
<name>A0A0G0QRS2_9BACT</name>
<accession>A0A0G0QRS2</accession>
<dbReference type="InterPro" id="IPR036005">
    <property type="entry name" value="Creatinase/aminopeptidase-like"/>
</dbReference>
<feature type="domain" description="Peptidase M24" evidence="8">
    <location>
        <begin position="11"/>
        <end position="240"/>
    </location>
</feature>
<proteinExistence type="inferred from homology"/>
<evidence type="ECO:0000256" key="1">
    <source>
        <dbReference type="ARBA" id="ARBA00002521"/>
    </source>
</evidence>
<dbReference type="PATRIC" id="fig|1619033.3.peg.713"/>
<feature type="binding site" evidence="6">
    <location>
        <position position="104"/>
    </location>
    <ligand>
        <name>a divalent metal cation</name>
        <dbReference type="ChEBI" id="CHEBI:60240"/>
        <label>1</label>
    </ligand>
</feature>
<comment type="function">
    <text evidence="1 6">Removes the N-terminal methionine from nascent proteins. The N-terminal methionine is often cleaved when the second residue in the primary sequence is small and uncharged (Met-Ala-, Cys, Gly, Pro, Ser, Thr, or Val). Requires deformylation of the N(alpha)-formylated initiator methionine before it can be hydrolyzed.</text>
</comment>
<evidence type="ECO:0000256" key="7">
    <source>
        <dbReference type="RuleBase" id="RU003653"/>
    </source>
</evidence>
<comment type="subunit">
    <text evidence="6">Monomer.</text>
</comment>
<dbReference type="Gene3D" id="3.90.230.10">
    <property type="entry name" value="Creatinase/methionine aminopeptidase superfamily"/>
    <property type="match status" value="1"/>
</dbReference>
<dbReference type="InterPro" id="IPR000994">
    <property type="entry name" value="Pept_M24"/>
</dbReference>
<feature type="binding site" evidence="6">
    <location>
        <position position="233"/>
    </location>
    <ligand>
        <name>a divalent metal cation</name>
        <dbReference type="ChEBI" id="CHEBI:60240"/>
        <label>1</label>
    </ligand>
</feature>
<evidence type="ECO:0000256" key="2">
    <source>
        <dbReference type="ARBA" id="ARBA00022438"/>
    </source>
</evidence>
<keyword evidence="3 6" id="KW-0645">Protease</keyword>
<comment type="cofactor">
    <cofactor evidence="6">
        <name>Co(2+)</name>
        <dbReference type="ChEBI" id="CHEBI:48828"/>
    </cofactor>
    <cofactor evidence="6">
        <name>Zn(2+)</name>
        <dbReference type="ChEBI" id="CHEBI:29105"/>
    </cofactor>
    <cofactor evidence="6">
        <name>Mn(2+)</name>
        <dbReference type="ChEBI" id="CHEBI:29035"/>
    </cofactor>
    <cofactor evidence="6">
        <name>Fe(2+)</name>
        <dbReference type="ChEBI" id="CHEBI:29033"/>
    </cofactor>
    <text evidence="6">Binds 2 divalent metal cations per subunit. Has a high-affinity and a low affinity metal-binding site. The true nature of the physiological cofactor is under debate. The enzyme is active with cobalt, zinc, manganese or divalent iron ions. Most likely, methionine aminopeptidases function as mononuclear Fe(2+)-metalloproteases under physiological conditions, and the catalytically relevant metal-binding site has been assigned to the histidine-containing high-affinity site.</text>
</comment>
<comment type="caution">
    <text evidence="9">The sequence shown here is derived from an EMBL/GenBank/DDBJ whole genome shotgun (WGS) entry which is preliminary data.</text>
</comment>
<dbReference type="NCBIfam" id="TIGR00500">
    <property type="entry name" value="met_pdase_I"/>
    <property type="match status" value="1"/>
</dbReference>